<keyword evidence="9 15" id="KW-0418">Kinase</keyword>
<dbReference type="Pfam" id="PF01687">
    <property type="entry name" value="Flavokinase"/>
    <property type="match status" value="1"/>
</dbReference>
<evidence type="ECO:0000256" key="6">
    <source>
        <dbReference type="ARBA" id="ARBA00022679"/>
    </source>
</evidence>
<comment type="pathway">
    <text evidence="2 15">Cofactor biosynthesis; FAD biosynthesis; FAD from FMN: step 1/1.</text>
</comment>
<dbReference type="InterPro" id="IPR014729">
    <property type="entry name" value="Rossmann-like_a/b/a_fold"/>
</dbReference>
<organism evidence="17 18">
    <name type="scientific">Aureitalea marina</name>
    <dbReference type="NCBI Taxonomy" id="930804"/>
    <lineage>
        <taxon>Bacteria</taxon>
        <taxon>Pseudomonadati</taxon>
        <taxon>Bacteroidota</taxon>
        <taxon>Flavobacteriia</taxon>
        <taxon>Flavobacteriales</taxon>
        <taxon>Flavobacteriaceae</taxon>
        <taxon>Aureitalea</taxon>
    </lineage>
</organism>
<dbReference type="InterPro" id="IPR015865">
    <property type="entry name" value="Riboflavin_kinase_bac/euk"/>
</dbReference>
<dbReference type="Gene3D" id="2.40.30.30">
    <property type="entry name" value="Riboflavin kinase-like"/>
    <property type="match status" value="1"/>
</dbReference>
<evidence type="ECO:0000259" key="16">
    <source>
        <dbReference type="SMART" id="SM00904"/>
    </source>
</evidence>
<dbReference type="PANTHER" id="PTHR22749:SF6">
    <property type="entry name" value="RIBOFLAVIN KINASE"/>
    <property type="match status" value="1"/>
</dbReference>
<reference evidence="17 18" key="1">
    <citation type="submission" date="2016-11" db="EMBL/GenBank/DDBJ databases">
        <title>Trade-off between light-utilization and light-protection in marine flavobacteria.</title>
        <authorList>
            <person name="Kumagai Y."/>
        </authorList>
    </citation>
    <scope>NUCLEOTIDE SEQUENCE [LARGE SCALE GENOMIC DNA]</scope>
    <source>
        <strain evidence="17 18">NBRC 107741</strain>
    </source>
</reference>
<evidence type="ECO:0000256" key="14">
    <source>
        <dbReference type="ARBA" id="ARBA00049494"/>
    </source>
</evidence>
<dbReference type="GO" id="GO:0006747">
    <property type="term" value="P:FAD biosynthetic process"/>
    <property type="evidence" value="ECO:0007669"/>
    <property type="project" value="UniProtKB-UniRule"/>
</dbReference>
<dbReference type="UniPathway" id="UPA00277">
    <property type="reaction ID" value="UER00407"/>
</dbReference>
<dbReference type="PIRSF" id="PIRSF004491">
    <property type="entry name" value="FAD_Synth"/>
    <property type="match status" value="1"/>
</dbReference>
<dbReference type="AlphaFoldDB" id="A0A2S7KRJ1"/>
<dbReference type="FunFam" id="3.40.50.620:FF:000021">
    <property type="entry name" value="Riboflavin biosynthesis protein"/>
    <property type="match status" value="1"/>
</dbReference>
<keyword evidence="10 15" id="KW-0274">FAD</keyword>
<protein>
    <recommendedName>
        <fullName evidence="15">Riboflavin biosynthesis protein</fullName>
    </recommendedName>
    <domain>
        <recommendedName>
            <fullName evidence="15">Riboflavin kinase</fullName>
            <ecNumber evidence="15">2.7.1.26</ecNumber>
        </recommendedName>
        <alternativeName>
            <fullName evidence="15">Flavokinase</fullName>
        </alternativeName>
    </domain>
    <domain>
        <recommendedName>
            <fullName evidence="15">FMN adenylyltransferase</fullName>
            <ecNumber evidence="15">2.7.7.2</ecNumber>
        </recommendedName>
        <alternativeName>
            <fullName evidence="15">FAD pyrophosphorylase</fullName>
        </alternativeName>
        <alternativeName>
            <fullName evidence="15">FAD synthase</fullName>
        </alternativeName>
    </domain>
</protein>
<feature type="domain" description="Riboflavin kinase" evidence="16">
    <location>
        <begin position="182"/>
        <end position="308"/>
    </location>
</feature>
<keyword evidence="7 15" id="KW-0548">Nucleotidyltransferase</keyword>
<evidence type="ECO:0000256" key="3">
    <source>
        <dbReference type="ARBA" id="ARBA00005201"/>
    </source>
</evidence>
<dbReference type="RefSeq" id="WP_104813179.1">
    <property type="nucleotide sequence ID" value="NZ_MQUB01000001.1"/>
</dbReference>
<proteinExistence type="inferred from homology"/>
<keyword evidence="11 15" id="KW-0067">ATP-binding</keyword>
<dbReference type="Gene3D" id="3.40.50.620">
    <property type="entry name" value="HUPs"/>
    <property type="match status" value="1"/>
</dbReference>
<dbReference type="GO" id="GO:0005524">
    <property type="term" value="F:ATP binding"/>
    <property type="evidence" value="ECO:0007669"/>
    <property type="project" value="UniProtKB-UniRule"/>
</dbReference>
<evidence type="ECO:0000256" key="9">
    <source>
        <dbReference type="ARBA" id="ARBA00022777"/>
    </source>
</evidence>
<dbReference type="PANTHER" id="PTHR22749">
    <property type="entry name" value="RIBOFLAVIN KINASE/FMN ADENYLYLTRANSFERASE"/>
    <property type="match status" value="1"/>
</dbReference>
<comment type="similarity">
    <text evidence="15">Belongs to the ribF family.</text>
</comment>
<dbReference type="UniPathway" id="UPA00276">
    <property type="reaction ID" value="UER00406"/>
</dbReference>
<dbReference type="GO" id="GO:0009231">
    <property type="term" value="P:riboflavin biosynthetic process"/>
    <property type="evidence" value="ECO:0007669"/>
    <property type="project" value="InterPro"/>
</dbReference>
<dbReference type="InterPro" id="IPR023465">
    <property type="entry name" value="Riboflavin_kinase_dom_sf"/>
</dbReference>
<evidence type="ECO:0000256" key="8">
    <source>
        <dbReference type="ARBA" id="ARBA00022741"/>
    </source>
</evidence>
<evidence type="ECO:0000256" key="5">
    <source>
        <dbReference type="ARBA" id="ARBA00022643"/>
    </source>
</evidence>
<dbReference type="SMART" id="SM00904">
    <property type="entry name" value="Flavokinase"/>
    <property type="match status" value="1"/>
</dbReference>
<dbReference type="SUPFAM" id="SSF52374">
    <property type="entry name" value="Nucleotidylyl transferase"/>
    <property type="match status" value="1"/>
</dbReference>
<dbReference type="Pfam" id="PF06574">
    <property type="entry name" value="FAD_syn"/>
    <property type="match status" value="1"/>
</dbReference>
<evidence type="ECO:0000256" key="4">
    <source>
        <dbReference type="ARBA" id="ARBA00022630"/>
    </source>
</evidence>
<dbReference type="InterPro" id="IPR002606">
    <property type="entry name" value="Riboflavin_kinase_bac"/>
</dbReference>
<dbReference type="InterPro" id="IPR015864">
    <property type="entry name" value="FAD_synthase"/>
</dbReference>
<dbReference type="SUPFAM" id="SSF82114">
    <property type="entry name" value="Riboflavin kinase-like"/>
    <property type="match status" value="1"/>
</dbReference>
<dbReference type="EMBL" id="MQUB01000001">
    <property type="protein sequence ID" value="PQB05245.1"/>
    <property type="molecule type" value="Genomic_DNA"/>
</dbReference>
<dbReference type="NCBIfam" id="TIGR00083">
    <property type="entry name" value="ribF"/>
    <property type="match status" value="1"/>
</dbReference>
<keyword evidence="12" id="KW-0511">Multifunctional enzyme</keyword>
<evidence type="ECO:0000256" key="1">
    <source>
        <dbReference type="ARBA" id="ARBA00002121"/>
    </source>
</evidence>
<evidence type="ECO:0000256" key="15">
    <source>
        <dbReference type="PIRNR" id="PIRNR004491"/>
    </source>
</evidence>
<keyword evidence="6 15" id="KW-0808">Transferase</keyword>
<evidence type="ECO:0000256" key="7">
    <source>
        <dbReference type="ARBA" id="ARBA00022695"/>
    </source>
</evidence>
<keyword evidence="18" id="KW-1185">Reference proteome</keyword>
<keyword evidence="5 15" id="KW-0288">FMN</keyword>
<comment type="function">
    <text evidence="1">Catalyzes the phosphorylation of riboflavin to FMN followed by the adenylation of FMN to FAD.</text>
</comment>
<evidence type="ECO:0000313" key="18">
    <source>
        <dbReference type="Proteomes" id="UP000239800"/>
    </source>
</evidence>
<dbReference type="CDD" id="cd02064">
    <property type="entry name" value="FAD_synthetase_N"/>
    <property type="match status" value="1"/>
</dbReference>
<dbReference type="GO" id="GO:0003919">
    <property type="term" value="F:FMN adenylyltransferase activity"/>
    <property type="evidence" value="ECO:0007669"/>
    <property type="project" value="UniProtKB-UniRule"/>
</dbReference>
<dbReference type="NCBIfam" id="NF004162">
    <property type="entry name" value="PRK05627.1-5"/>
    <property type="match status" value="1"/>
</dbReference>
<dbReference type="GO" id="GO:0009398">
    <property type="term" value="P:FMN biosynthetic process"/>
    <property type="evidence" value="ECO:0007669"/>
    <property type="project" value="UniProtKB-UniRule"/>
</dbReference>
<dbReference type="OrthoDB" id="9803667at2"/>
<evidence type="ECO:0000256" key="11">
    <source>
        <dbReference type="ARBA" id="ARBA00022840"/>
    </source>
</evidence>
<evidence type="ECO:0000256" key="12">
    <source>
        <dbReference type="ARBA" id="ARBA00023268"/>
    </source>
</evidence>
<dbReference type="EC" id="2.7.7.2" evidence="15"/>
<accession>A0A2S7KRJ1</accession>
<evidence type="ECO:0000256" key="2">
    <source>
        <dbReference type="ARBA" id="ARBA00004726"/>
    </source>
</evidence>
<gene>
    <name evidence="17" type="ORF">BST85_10385</name>
</gene>
<comment type="caution">
    <text evidence="17">The sequence shown here is derived from an EMBL/GenBank/DDBJ whole genome shotgun (WGS) entry which is preliminary data.</text>
</comment>
<comment type="pathway">
    <text evidence="3 15">Cofactor biosynthesis; FMN biosynthesis; FMN from riboflavin (ATP route): step 1/1.</text>
</comment>
<evidence type="ECO:0000313" key="17">
    <source>
        <dbReference type="EMBL" id="PQB05245.1"/>
    </source>
</evidence>
<dbReference type="GO" id="GO:0008531">
    <property type="term" value="F:riboflavin kinase activity"/>
    <property type="evidence" value="ECO:0007669"/>
    <property type="project" value="UniProtKB-UniRule"/>
</dbReference>
<evidence type="ECO:0000256" key="13">
    <source>
        <dbReference type="ARBA" id="ARBA00047880"/>
    </source>
</evidence>
<evidence type="ECO:0000256" key="10">
    <source>
        <dbReference type="ARBA" id="ARBA00022827"/>
    </source>
</evidence>
<dbReference type="InterPro" id="IPR023468">
    <property type="entry name" value="Riboflavin_kinase"/>
</dbReference>
<keyword evidence="4 15" id="KW-0285">Flavoprotein</keyword>
<dbReference type="Proteomes" id="UP000239800">
    <property type="component" value="Unassembled WGS sequence"/>
</dbReference>
<comment type="catalytic activity">
    <reaction evidence="14 15">
        <text>FMN + ATP + H(+) = FAD + diphosphate</text>
        <dbReference type="Rhea" id="RHEA:17237"/>
        <dbReference type="ChEBI" id="CHEBI:15378"/>
        <dbReference type="ChEBI" id="CHEBI:30616"/>
        <dbReference type="ChEBI" id="CHEBI:33019"/>
        <dbReference type="ChEBI" id="CHEBI:57692"/>
        <dbReference type="ChEBI" id="CHEBI:58210"/>
        <dbReference type="EC" id="2.7.7.2"/>
    </reaction>
</comment>
<name>A0A2S7KRJ1_9FLAO</name>
<comment type="catalytic activity">
    <reaction evidence="13 15">
        <text>riboflavin + ATP = FMN + ADP + H(+)</text>
        <dbReference type="Rhea" id="RHEA:14357"/>
        <dbReference type="ChEBI" id="CHEBI:15378"/>
        <dbReference type="ChEBI" id="CHEBI:30616"/>
        <dbReference type="ChEBI" id="CHEBI:57986"/>
        <dbReference type="ChEBI" id="CHEBI:58210"/>
        <dbReference type="ChEBI" id="CHEBI:456216"/>
        <dbReference type="EC" id="2.7.1.26"/>
    </reaction>
</comment>
<sequence>MKQYSSAKEYKNDTGCVLTIGTFDGVHIGHQTILKRVIDTAREAGLDSALLTFFPHPRMVLQKESDIRLLSTLEEKKKQLQALGLDHLIIQPFTKEFSRLDAEEYVTDILVGQLNAAKIIIGYDHRFGKQRGADIEDLKRYGDQLGFEVIEIDAQEIEDVAVSSTKVRNALLAGDMETANNYLGYNYPIRGEVVRGKGLGGPQLNYPTANLHVAESYKLIPAKGVYIVKSRLKGKTVYGITNIGTNPTVGGQDLSIETHFLDIEADLYGSELKLAFLHYIRQEETFADLGQLKAAIRADEEYARKYLSTHG</sequence>
<keyword evidence="8 15" id="KW-0547">Nucleotide-binding</keyword>
<dbReference type="NCBIfam" id="NF004160">
    <property type="entry name" value="PRK05627.1-3"/>
    <property type="match status" value="1"/>
</dbReference>
<dbReference type="EC" id="2.7.1.26" evidence="15"/>